<dbReference type="PROSITE" id="PS51898">
    <property type="entry name" value="TYR_RECOMBINASE"/>
    <property type="match status" value="1"/>
</dbReference>
<dbReference type="AlphaFoldDB" id="A0A756W880"/>
<keyword evidence="2" id="KW-0233">DNA recombination</keyword>
<dbReference type="InterPro" id="IPR057084">
    <property type="entry name" value="Int_N"/>
</dbReference>
<dbReference type="InterPro" id="IPR011010">
    <property type="entry name" value="DNA_brk_join_enz"/>
</dbReference>
<dbReference type="Gene3D" id="1.10.443.10">
    <property type="entry name" value="Intergrase catalytic core"/>
    <property type="match status" value="1"/>
</dbReference>
<keyword evidence="1" id="KW-0229">DNA integration</keyword>
<dbReference type="InterPro" id="IPR002104">
    <property type="entry name" value="Integrase_catalytic"/>
</dbReference>
<evidence type="ECO:0000259" key="3">
    <source>
        <dbReference type="PROSITE" id="PS51898"/>
    </source>
</evidence>
<dbReference type="GO" id="GO:0006310">
    <property type="term" value="P:DNA recombination"/>
    <property type="evidence" value="ECO:0007669"/>
    <property type="project" value="UniProtKB-KW"/>
</dbReference>
<reference evidence="7" key="1">
    <citation type="journal article" date="2018" name="Genome Biol.">
        <title>SKESA: strategic k-mer extension for scrupulous assemblies.</title>
        <authorList>
            <person name="Souvorov A."/>
            <person name="Agarwala R."/>
            <person name="Lipman D.J."/>
        </authorList>
    </citation>
    <scope>NUCLEOTIDE SEQUENCE</scope>
    <source>
        <strain evidence="4">MA.1106H43937</strain>
        <strain evidence="8">MA.MEXSALSLRARES04-8</strain>
        <strain evidence="5">MA.MEXSALYUHS05-75</strain>
        <strain evidence="7">MA.MEXSALYUHS05-78</strain>
        <strain evidence="6">MA.MEXSALYUPUS03-18</strain>
    </source>
</reference>
<name>A0A756W880_SALER</name>
<dbReference type="Pfam" id="PF24624">
    <property type="entry name" value="Int_N"/>
    <property type="match status" value="1"/>
</dbReference>
<dbReference type="SUPFAM" id="SSF56349">
    <property type="entry name" value="DNA breaking-rejoining enzymes"/>
    <property type="match status" value="1"/>
</dbReference>
<dbReference type="InterPro" id="IPR013762">
    <property type="entry name" value="Integrase-like_cat_sf"/>
</dbReference>
<organism evidence="7">
    <name type="scientific">Salmonella enterica</name>
    <name type="common">Salmonella choleraesuis</name>
    <dbReference type="NCBI Taxonomy" id="28901"/>
    <lineage>
        <taxon>Bacteria</taxon>
        <taxon>Pseudomonadati</taxon>
        <taxon>Pseudomonadota</taxon>
        <taxon>Gammaproteobacteria</taxon>
        <taxon>Enterobacterales</taxon>
        <taxon>Enterobacteriaceae</taxon>
        <taxon>Salmonella</taxon>
    </lineage>
</organism>
<reference evidence="7" key="2">
    <citation type="submission" date="2020-02" db="EMBL/GenBank/DDBJ databases">
        <authorList>
            <consortium name="NCBI Pathogen Detection Project"/>
        </authorList>
    </citation>
    <scope>NUCLEOTIDE SEQUENCE</scope>
    <source>
        <strain evidence="4">MA.1106H43937</strain>
        <strain evidence="8">MA.MEXSALSLRARES04-8</strain>
        <strain evidence="5">MA.MEXSALYUHS05-75</strain>
        <strain evidence="7">MA.MEXSALYUHS05-78</strain>
        <strain evidence="6">MA.MEXSALYUPUS03-18</strain>
    </source>
</reference>
<feature type="domain" description="Tyr recombinase" evidence="3">
    <location>
        <begin position="171"/>
        <end position="327"/>
    </location>
</feature>
<evidence type="ECO:0000313" key="5">
    <source>
        <dbReference type="EMBL" id="HAG0173086.1"/>
    </source>
</evidence>
<accession>A0A756W880</accession>
<dbReference type="PANTHER" id="PTHR30349:SF93">
    <property type="entry name" value="FELS-2 PROPHAGE PROTEIN"/>
    <property type="match status" value="1"/>
</dbReference>
<dbReference type="GO" id="GO:0015074">
    <property type="term" value="P:DNA integration"/>
    <property type="evidence" value="ECO:0007669"/>
    <property type="project" value="UniProtKB-KW"/>
</dbReference>
<dbReference type="CDD" id="cd00796">
    <property type="entry name" value="INT_Rci_Hp1_C"/>
    <property type="match status" value="1"/>
</dbReference>
<evidence type="ECO:0000256" key="1">
    <source>
        <dbReference type="ARBA" id="ARBA00022908"/>
    </source>
</evidence>
<dbReference type="GO" id="GO:0003677">
    <property type="term" value="F:DNA binding"/>
    <property type="evidence" value="ECO:0007669"/>
    <property type="project" value="InterPro"/>
</dbReference>
<gene>
    <name evidence="7" type="ORF">G8P47_004850</name>
    <name evidence="4" type="ORF">G8R08_004409</name>
    <name evidence="5" type="ORF">G8R65_003905</name>
    <name evidence="6" type="ORF">G8R78_004032</name>
    <name evidence="8" type="ORF">G8W76_004906</name>
</gene>
<protein>
    <submittedName>
        <fullName evidence="7">Tyrosine-type recombinase/integrase</fullName>
    </submittedName>
</protein>
<dbReference type="Pfam" id="PF00589">
    <property type="entry name" value="Phage_integrase"/>
    <property type="match status" value="1"/>
</dbReference>
<proteinExistence type="predicted"/>
<evidence type="ECO:0000256" key="2">
    <source>
        <dbReference type="ARBA" id="ARBA00023172"/>
    </source>
</evidence>
<comment type="caution">
    <text evidence="7">The sequence shown here is derived from an EMBL/GenBank/DDBJ whole genome shotgun (WGS) entry which is preliminary data.</text>
</comment>
<evidence type="ECO:0000313" key="8">
    <source>
        <dbReference type="EMBL" id="HAG2304183.1"/>
    </source>
</evidence>
<dbReference type="InterPro" id="IPR050090">
    <property type="entry name" value="Tyrosine_recombinase_XerCD"/>
</dbReference>
<dbReference type="EMBL" id="DAAXAP010000014">
    <property type="protein sequence ID" value="HAG0173086.1"/>
    <property type="molecule type" value="Genomic_DNA"/>
</dbReference>
<evidence type="ECO:0000313" key="4">
    <source>
        <dbReference type="EMBL" id="HAF9882727.1"/>
    </source>
</evidence>
<dbReference type="EMBL" id="DAAXRT010000035">
    <property type="protein sequence ID" value="HAG2304183.1"/>
    <property type="molecule type" value="Genomic_DNA"/>
</dbReference>
<dbReference type="EMBL" id="DAAXBR010000033">
    <property type="protein sequence ID" value="HAG0310951.1"/>
    <property type="molecule type" value="Genomic_DNA"/>
</dbReference>
<dbReference type="EMBL" id="DAAWYC010000017">
    <property type="protein sequence ID" value="HAF9882727.1"/>
    <property type="molecule type" value="Genomic_DNA"/>
</dbReference>
<evidence type="ECO:0000313" key="7">
    <source>
        <dbReference type="EMBL" id="HAG0310951.1"/>
    </source>
</evidence>
<dbReference type="PANTHER" id="PTHR30349">
    <property type="entry name" value="PHAGE INTEGRASE-RELATED"/>
    <property type="match status" value="1"/>
</dbReference>
<sequence>MSFLVSPEGLPMAIKALDGGRYKVDVRPRGRSGRRIQRIFKKKADAVAFERYVLSHMHDKEWLEKPTEQRHLSDLLPLWWELGGRNKPYANGVLTRLKKIIKEMNDPRVSQINARFMAAYRSSRLSLGVKESTVRRDESDLGGMFTLLANAGEFHGENPLRALPSLKRKSPEMTYLTTEEIAKLLDAVSGDARRITLLCLSTGARWGEAKNLRAEHIINNRVTFNKTKNGKVRIIPVSDEVVSEIKTKKSGLLFDVNYEEYRKVLRSVKPDLPKGQAVHVLRHTFAAHFMINGGNILTLQRIMGHATIQQTMTYAHLAPDFLQDAISLNPLKGGIHISST</sequence>
<dbReference type="EMBL" id="DAAXBD010000014">
    <property type="protein sequence ID" value="HAG0239547.1"/>
    <property type="molecule type" value="Genomic_DNA"/>
</dbReference>
<evidence type="ECO:0000313" key="6">
    <source>
        <dbReference type="EMBL" id="HAG0239547.1"/>
    </source>
</evidence>